<keyword evidence="5" id="KW-1185">Reference proteome</keyword>
<feature type="transmembrane region" description="Helical" evidence="2">
    <location>
        <begin position="101"/>
        <end position="119"/>
    </location>
</feature>
<protein>
    <submittedName>
        <fullName evidence="4">Putative membrane-associated protein</fullName>
    </submittedName>
</protein>
<dbReference type="KEGG" id="ncv:NCAV_0783"/>
<evidence type="ECO:0000259" key="3">
    <source>
        <dbReference type="Pfam" id="PF09335"/>
    </source>
</evidence>
<dbReference type="GeneID" id="41594845"/>
<dbReference type="RefSeq" id="WP_103287273.1">
    <property type="nucleotide sequence ID" value="NZ_LT981265.1"/>
</dbReference>
<feature type="transmembrane region" description="Helical" evidence="2">
    <location>
        <begin position="56"/>
        <end position="77"/>
    </location>
</feature>
<reference evidence="5" key="1">
    <citation type="submission" date="2018-01" db="EMBL/GenBank/DDBJ databases">
        <authorList>
            <person name="Kerou L M."/>
        </authorList>
    </citation>
    <scope>NUCLEOTIDE SEQUENCE [LARGE SCALE GENOMIC DNA]</scope>
    <source>
        <strain evidence="5">SCU2</strain>
    </source>
</reference>
<keyword evidence="2" id="KW-1133">Transmembrane helix</keyword>
<keyword evidence="2" id="KW-0472">Membrane</keyword>
<keyword evidence="2" id="KW-0812">Transmembrane</keyword>
<proteinExistence type="predicted"/>
<gene>
    <name evidence="4" type="ORF">NCAV_0783</name>
</gene>
<feature type="transmembrane region" description="Helical" evidence="2">
    <location>
        <begin position="20"/>
        <end position="44"/>
    </location>
</feature>
<dbReference type="InterPro" id="IPR051311">
    <property type="entry name" value="DedA_domain"/>
</dbReference>
<evidence type="ECO:0000256" key="2">
    <source>
        <dbReference type="SAM" id="Phobius"/>
    </source>
</evidence>
<feature type="transmembrane region" description="Helical" evidence="2">
    <location>
        <begin position="170"/>
        <end position="190"/>
    </location>
</feature>
<evidence type="ECO:0000313" key="5">
    <source>
        <dbReference type="Proteomes" id="UP000236248"/>
    </source>
</evidence>
<dbReference type="PANTHER" id="PTHR42709">
    <property type="entry name" value="ALKALINE PHOSPHATASE LIKE PROTEIN"/>
    <property type="match status" value="1"/>
</dbReference>
<sequence length="237" mass="26444">MGLSDIINTLIVFADSLGYIGLFAISFIASIIIFVPIPFFPILAIMSIDPKFDPHLLAFSSAMGASIAKVIIFYSSYYGRRFISRQSKARMRPLQRLLKRYGWYASFIAAATPIPDDIVYIPLGLAKYNPFMFFTSLFAGKMLISEAVVWGTRMGFNLLEYVESSEDTPLFYASIIVTAVLIGVSIYFMIKVDWSKIVGKIFPWTLNSTSVDDKEGEDGGDEDDDVLGDEGKEGKNR</sequence>
<accession>A0A2K5AQS2</accession>
<dbReference type="Pfam" id="PF09335">
    <property type="entry name" value="VTT_dom"/>
    <property type="match status" value="1"/>
</dbReference>
<dbReference type="Proteomes" id="UP000236248">
    <property type="component" value="Chromosome NCAV"/>
</dbReference>
<dbReference type="EMBL" id="LT981265">
    <property type="protein sequence ID" value="SPC33964.1"/>
    <property type="molecule type" value="Genomic_DNA"/>
</dbReference>
<feature type="domain" description="VTT" evidence="3">
    <location>
        <begin position="52"/>
        <end position="142"/>
    </location>
</feature>
<dbReference type="InterPro" id="IPR032816">
    <property type="entry name" value="VTT_dom"/>
</dbReference>
<evidence type="ECO:0000256" key="1">
    <source>
        <dbReference type="SAM" id="MobiDB-lite"/>
    </source>
</evidence>
<dbReference type="PANTHER" id="PTHR42709:SF10">
    <property type="entry name" value="SNARE ASSOCIATED GOLGI PROTEIN"/>
    <property type="match status" value="1"/>
</dbReference>
<dbReference type="GO" id="GO:0005886">
    <property type="term" value="C:plasma membrane"/>
    <property type="evidence" value="ECO:0007669"/>
    <property type="project" value="TreeGrafter"/>
</dbReference>
<feature type="compositionally biased region" description="Acidic residues" evidence="1">
    <location>
        <begin position="214"/>
        <end position="228"/>
    </location>
</feature>
<evidence type="ECO:0000313" key="4">
    <source>
        <dbReference type="EMBL" id="SPC33964.1"/>
    </source>
</evidence>
<organism evidence="4 5">
    <name type="scientific">Candidatus Nitrosocaldus cavascurensis</name>
    <dbReference type="NCBI Taxonomy" id="2058097"/>
    <lineage>
        <taxon>Archaea</taxon>
        <taxon>Nitrososphaerota</taxon>
        <taxon>Nitrososphaeria</taxon>
        <taxon>Candidatus Nitrosocaldales</taxon>
        <taxon>Candidatus Nitrosocaldaceae</taxon>
        <taxon>Candidatus Nitrosocaldus</taxon>
    </lineage>
</organism>
<name>A0A2K5AQS2_9ARCH</name>
<dbReference type="AlphaFoldDB" id="A0A2K5AQS2"/>
<feature type="region of interest" description="Disordered" evidence="1">
    <location>
        <begin position="209"/>
        <end position="237"/>
    </location>
</feature>